<evidence type="ECO:0000313" key="2">
    <source>
        <dbReference type="EMBL" id="KAF7729858.1"/>
    </source>
</evidence>
<keyword evidence="3" id="KW-1185">Reference proteome</keyword>
<dbReference type="PANTHER" id="PTHR19288:SF46">
    <property type="entry name" value="HALOACID DEHALOGENASE-LIKE HYDROLASE DOMAIN-CONTAINING PROTEIN 2"/>
    <property type="match status" value="1"/>
</dbReference>
<gene>
    <name evidence="2" type="ORF">EC973_003592</name>
</gene>
<dbReference type="Pfam" id="PF13344">
    <property type="entry name" value="Hydrolase_6"/>
    <property type="match status" value="1"/>
</dbReference>
<dbReference type="CDD" id="cd07530">
    <property type="entry name" value="HAD_Pase_UmpH-like"/>
    <property type="match status" value="1"/>
</dbReference>
<dbReference type="InterPro" id="IPR023214">
    <property type="entry name" value="HAD_sf"/>
</dbReference>
<dbReference type="OrthoDB" id="10251048at2759"/>
<proteinExistence type="predicted"/>
<dbReference type="NCBIfam" id="TIGR01460">
    <property type="entry name" value="HAD-SF-IIA"/>
    <property type="match status" value="1"/>
</dbReference>
<dbReference type="GO" id="GO:0005737">
    <property type="term" value="C:cytoplasm"/>
    <property type="evidence" value="ECO:0007669"/>
    <property type="project" value="TreeGrafter"/>
</dbReference>
<dbReference type="Pfam" id="PF13242">
    <property type="entry name" value="Hydrolase_like"/>
    <property type="match status" value="1"/>
</dbReference>
<dbReference type="GO" id="GO:0016791">
    <property type="term" value="F:phosphatase activity"/>
    <property type="evidence" value="ECO:0007669"/>
    <property type="project" value="TreeGrafter"/>
</dbReference>
<dbReference type="Proteomes" id="UP000605846">
    <property type="component" value="Unassembled WGS sequence"/>
</dbReference>
<accession>A0A8H7ERN0</accession>
<reference evidence="2" key="1">
    <citation type="submission" date="2020-01" db="EMBL/GenBank/DDBJ databases">
        <title>Genome Sequencing of Three Apophysomyces-Like Fungal Strains Confirms a Novel Fungal Genus in the Mucoromycota with divergent Burkholderia-like Endosymbiotic Bacteria.</title>
        <authorList>
            <person name="Stajich J.E."/>
            <person name="Macias A.M."/>
            <person name="Carter-House D."/>
            <person name="Lovett B."/>
            <person name="Kasson L.R."/>
            <person name="Berry K."/>
            <person name="Grigoriev I."/>
            <person name="Chang Y."/>
            <person name="Spatafora J."/>
            <person name="Kasson M.T."/>
        </authorList>
    </citation>
    <scope>NUCLEOTIDE SEQUENCE</scope>
    <source>
        <strain evidence="2">NRRL A-21654</strain>
    </source>
</reference>
<dbReference type="PANTHER" id="PTHR19288">
    <property type="entry name" value="4-NITROPHENYLPHOSPHATASE-RELATED"/>
    <property type="match status" value="1"/>
</dbReference>
<evidence type="ECO:0000256" key="1">
    <source>
        <dbReference type="SAM" id="MobiDB-lite"/>
    </source>
</evidence>
<dbReference type="InterPro" id="IPR036412">
    <property type="entry name" value="HAD-like_sf"/>
</dbReference>
<evidence type="ECO:0000313" key="3">
    <source>
        <dbReference type="Proteomes" id="UP000605846"/>
    </source>
</evidence>
<dbReference type="EMBL" id="JABAYA010000021">
    <property type="protein sequence ID" value="KAF7729858.1"/>
    <property type="molecule type" value="Genomic_DNA"/>
</dbReference>
<protein>
    <submittedName>
        <fullName evidence="2">Uncharacterized protein</fullName>
    </submittedName>
</protein>
<dbReference type="Gene3D" id="3.40.50.1000">
    <property type="entry name" value="HAD superfamily/HAD-like"/>
    <property type="match status" value="2"/>
</dbReference>
<name>A0A8H7ERN0_9FUNG</name>
<comment type="caution">
    <text evidence="2">The sequence shown here is derived from an EMBL/GenBank/DDBJ whole genome shotgun (WGS) entry which is preliminary data.</text>
</comment>
<dbReference type="InterPro" id="IPR006357">
    <property type="entry name" value="HAD-SF_hydro_IIA"/>
</dbReference>
<sequence>MTPPGKQSTRRVPDVHEPTADYSDPMNTLQDQENTHNLALQFASKLNTGIEGAEEEKASSRKDWALLHDPVIHTERLDGIRKKKGYIIDMDGVIYHGAKLLPGAKELVEFLNKNNKQYLFLTNNSAPTPRELHQKLSRLGIEVGEDHFFTSGQATAYFLKSQTPEGGTVYVIGEPGLTYALYDAGFFMDDHNPDYVVLGEGPAYNYEKLTKAVQLVCKGAKLIATNLDLENLDSKGQKLPSCGAFAACVELVTKTKAFFCGKPSALIMRYAQRVLGLSRLETCIIGDRMDTDIIAGISSEIDPVLVLSGVTAMEDLPLFAYRPHLILGGVYEIPTQEDNEQHLVTDRELAEASRRVCIVSLNLDQVQSRHDLNMLIVAQVRCPLWYQLLPIL</sequence>
<organism evidence="2 3">
    <name type="scientific">Apophysomyces ossiformis</name>
    <dbReference type="NCBI Taxonomy" id="679940"/>
    <lineage>
        <taxon>Eukaryota</taxon>
        <taxon>Fungi</taxon>
        <taxon>Fungi incertae sedis</taxon>
        <taxon>Mucoromycota</taxon>
        <taxon>Mucoromycotina</taxon>
        <taxon>Mucoromycetes</taxon>
        <taxon>Mucorales</taxon>
        <taxon>Mucorineae</taxon>
        <taxon>Mucoraceae</taxon>
        <taxon>Apophysomyces</taxon>
    </lineage>
</organism>
<dbReference type="AlphaFoldDB" id="A0A8H7ERN0"/>
<dbReference type="SUPFAM" id="SSF56784">
    <property type="entry name" value="HAD-like"/>
    <property type="match status" value="1"/>
</dbReference>
<feature type="region of interest" description="Disordered" evidence="1">
    <location>
        <begin position="1"/>
        <end position="28"/>
    </location>
</feature>